<dbReference type="EMBL" id="BPLR01021390">
    <property type="protein sequence ID" value="GIX89067.1"/>
    <property type="molecule type" value="Genomic_DNA"/>
</dbReference>
<sequence length="122" mass="13818">MKTSEILKRGIQEESSRIQEDDSFCQSPKISGIHLQPDYVKLLLENFKILACKKNRATSLHPVIREDGRATSSIQETHEAILSIHFPSVTRNEHLATPIADMNKILPHHISRDRGHSKSNQA</sequence>
<accession>A0AAV4P1F4</accession>
<feature type="region of interest" description="Disordered" evidence="1">
    <location>
        <begin position="1"/>
        <end position="20"/>
    </location>
</feature>
<evidence type="ECO:0000313" key="2">
    <source>
        <dbReference type="EMBL" id="GIX89067.1"/>
    </source>
</evidence>
<dbReference type="AlphaFoldDB" id="A0AAV4P1F4"/>
<comment type="caution">
    <text evidence="2">The sequence shown here is derived from an EMBL/GenBank/DDBJ whole genome shotgun (WGS) entry which is preliminary data.</text>
</comment>
<dbReference type="Proteomes" id="UP001054945">
    <property type="component" value="Unassembled WGS sequence"/>
</dbReference>
<evidence type="ECO:0000313" key="3">
    <source>
        <dbReference type="Proteomes" id="UP001054945"/>
    </source>
</evidence>
<name>A0AAV4P1F4_CAEEX</name>
<protein>
    <submittedName>
        <fullName evidence="2">Uncharacterized protein</fullName>
    </submittedName>
</protein>
<evidence type="ECO:0000256" key="1">
    <source>
        <dbReference type="SAM" id="MobiDB-lite"/>
    </source>
</evidence>
<proteinExistence type="predicted"/>
<gene>
    <name evidence="2" type="ORF">CEXT_72961</name>
</gene>
<keyword evidence="3" id="KW-1185">Reference proteome</keyword>
<reference evidence="2 3" key="1">
    <citation type="submission" date="2021-06" db="EMBL/GenBank/DDBJ databases">
        <title>Caerostris extrusa draft genome.</title>
        <authorList>
            <person name="Kono N."/>
            <person name="Arakawa K."/>
        </authorList>
    </citation>
    <scope>NUCLEOTIDE SEQUENCE [LARGE SCALE GENOMIC DNA]</scope>
</reference>
<organism evidence="2 3">
    <name type="scientific">Caerostris extrusa</name>
    <name type="common">Bark spider</name>
    <name type="synonym">Caerostris bankana</name>
    <dbReference type="NCBI Taxonomy" id="172846"/>
    <lineage>
        <taxon>Eukaryota</taxon>
        <taxon>Metazoa</taxon>
        <taxon>Ecdysozoa</taxon>
        <taxon>Arthropoda</taxon>
        <taxon>Chelicerata</taxon>
        <taxon>Arachnida</taxon>
        <taxon>Araneae</taxon>
        <taxon>Araneomorphae</taxon>
        <taxon>Entelegynae</taxon>
        <taxon>Araneoidea</taxon>
        <taxon>Araneidae</taxon>
        <taxon>Caerostris</taxon>
    </lineage>
</organism>